<evidence type="ECO:0000256" key="4">
    <source>
        <dbReference type="ARBA" id="ARBA00022989"/>
    </source>
</evidence>
<sequence>MTNHSTSGPPSGYMYSLGLHARQEPTQAWYWVLRGIVGITTIINNTLVLYVIATRRKLRQEKSNWFVLSLSTADLLVGIIITALQISEATHASTAPKAEMRYVVYDLLIDASILSLCALTLDRYRAIVTPLRYENYMTPYRAMFLIGSAWGIPLAVALARISMTELEIKDEKEREKMFVVIQTIFFITFPCITLTISYIRILLIVRRHSRKQRRQKAQVDYNYSTDSNLHSIDEDSNYPKASSSTEGTTTTTTTSSSGGKLSVHYGKKRGMDQVIIEDEVSESTASRILSNILSPKLDKTSLPAIGVVIVLFDCFWGFGVYSYFCDSFLPESVRLEENMKHILWLLILMNSAWNPLVYAILKKDIRKEIRKVLPCMTSARGNYGVESGSEAQPVNRPSIDKEIE</sequence>
<dbReference type="GO" id="GO:0004930">
    <property type="term" value="F:G protein-coupled receptor activity"/>
    <property type="evidence" value="ECO:0000318"/>
    <property type="project" value="GO_Central"/>
</dbReference>
<keyword evidence="15" id="KW-1185">Reference proteome</keyword>
<feature type="transmembrane region" description="Helical" evidence="12">
    <location>
        <begin position="65"/>
        <end position="87"/>
    </location>
</feature>
<dbReference type="InterPro" id="IPR017452">
    <property type="entry name" value="GPCR_Rhodpsn_7TM"/>
</dbReference>
<dbReference type="GO" id="GO:0005886">
    <property type="term" value="C:plasma membrane"/>
    <property type="evidence" value="ECO:0000318"/>
    <property type="project" value="GO_Central"/>
</dbReference>
<feature type="region of interest" description="Disordered" evidence="11">
    <location>
        <begin position="228"/>
        <end position="264"/>
    </location>
</feature>
<name>A7RUG4_NEMVE</name>
<keyword evidence="9 10" id="KW-0807">Transducer</keyword>
<dbReference type="AlphaFoldDB" id="A7RUG4"/>
<protein>
    <recommendedName>
        <fullName evidence="13">G-protein coupled receptors family 1 profile domain-containing protein</fullName>
    </recommendedName>
</protein>
<evidence type="ECO:0000313" key="14">
    <source>
        <dbReference type="EMBL" id="EDO44898.1"/>
    </source>
</evidence>
<keyword evidence="6 12" id="KW-0472">Membrane</keyword>
<keyword evidence="4 12" id="KW-1133">Transmembrane helix</keyword>
<reference evidence="14 15" key="1">
    <citation type="journal article" date="2007" name="Science">
        <title>Sea anemone genome reveals ancestral eumetazoan gene repertoire and genomic organization.</title>
        <authorList>
            <person name="Putnam N.H."/>
            <person name="Srivastava M."/>
            <person name="Hellsten U."/>
            <person name="Dirks B."/>
            <person name="Chapman J."/>
            <person name="Salamov A."/>
            <person name="Terry A."/>
            <person name="Shapiro H."/>
            <person name="Lindquist E."/>
            <person name="Kapitonov V.V."/>
            <person name="Jurka J."/>
            <person name="Genikhovich G."/>
            <person name="Grigoriev I.V."/>
            <person name="Lucas S.M."/>
            <person name="Steele R.E."/>
            <person name="Finnerty J.R."/>
            <person name="Technau U."/>
            <person name="Martindale M.Q."/>
            <person name="Rokhsar D.S."/>
        </authorList>
    </citation>
    <scope>NUCLEOTIDE SEQUENCE [LARGE SCALE GENOMIC DNA]</scope>
    <source>
        <strain evidence="15">CH2 X CH6</strain>
    </source>
</reference>
<feature type="region of interest" description="Disordered" evidence="11">
    <location>
        <begin position="384"/>
        <end position="404"/>
    </location>
</feature>
<evidence type="ECO:0000256" key="10">
    <source>
        <dbReference type="RuleBase" id="RU000688"/>
    </source>
</evidence>
<evidence type="ECO:0000256" key="7">
    <source>
        <dbReference type="ARBA" id="ARBA00023157"/>
    </source>
</evidence>
<feature type="transmembrane region" description="Helical" evidence="12">
    <location>
        <begin position="302"/>
        <end position="321"/>
    </location>
</feature>
<dbReference type="EMBL" id="DS469540">
    <property type="protein sequence ID" value="EDO44898.1"/>
    <property type="molecule type" value="Genomic_DNA"/>
</dbReference>
<evidence type="ECO:0000256" key="9">
    <source>
        <dbReference type="ARBA" id="ARBA00023224"/>
    </source>
</evidence>
<evidence type="ECO:0000256" key="6">
    <source>
        <dbReference type="ARBA" id="ARBA00023136"/>
    </source>
</evidence>
<comment type="similarity">
    <text evidence="10">Belongs to the G-protein coupled receptor 1 family.</text>
</comment>
<dbReference type="Gene3D" id="1.20.1070.10">
    <property type="entry name" value="Rhodopsin 7-helix transmembrane proteins"/>
    <property type="match status" value="1"/>
</dbReference>
<organism evidence="14 15">
    <name type="scientific">Nematostella vectensis</name>
    <name type="common">Starlet sea anemone</name>
    <dbReference type="NCBI Taxonomy" id="45351"/>
    <lineage>
        <taxon>Eukaryota</taxon>
        <taxon>Metazoa</taxon>
        <taxon>Cnidaria</taxon>
        <taxon>Anthozoa</taxon>
        <taxon>Hexacorallia</taxon>
        <taxon>Actiniaria</taxon>
        <taxon>Edwardsiidae</taxon>
        <taxon>Nematostella</taxon>
    </lineage>
</organism>
<dbReference type="STRING" id="45351.A7RUG4"/>
<dbReference type="GO" id="GO:0004993">
    <property type="term" value="F:G protein-coupled serotonin receptor activity"/>
    <property type="evidence" value="ECO:0007669"/>
    <property type="project" value="UniProtKB-ARBA"/>
</dbReference>
<feature type="compositionally biased region" description="Low complexity" evidence="11">
    <location>
        <begin position="242"/>
        <end position="259"/>
    </location>
</feature>
<evidence type="ECO:0000259" key="13">
    <source>
        <dbReference type="PROSITE" id="PS50262"/>
    </source>
</evidence>
<dbReference type="InterPro" id="IPR000276">
    <property type="entry name" value="GPCR_Rhodpsn"/>
</dbReference>
<evidence type="ECO:0000256" key="1">
    <source>
        <dbReference type="ARBA" id="ARBA00004651"/>
    </source>
</evidence>
<evidence type="ECO:0000256" key="11">
    <source>
        <dbReference type="SAM" id="MobiDB-lite"/>
    </source>
</evidence>
<dbReference type="HOGENOM" id="CLU_009579_3_6_1"/>
<evidence type="ECO:0000256" key="8">
    <source>
        <dbReference type="ARBA" id="ARBA00023170"/>
    </source>
</evidence>
<dbReference type="PANTHER" id="PTHR24248">
    <property type="entry name" value="ADRENERGIC RECEPTOR-RELATED G-PROTEIN COUPLED RECEPTOR"/>
    <property type="match status" value="1"/>
</dbReference>
<keyword evidence="8 10" id="KW-0675">Receptor</keyword>
<dbReference type="PRINTS" id="PR00237">
    <property type="entry name" value="GPCRRHODOPSN"/>
</dbReference>
<evidence type="ECO:0000256" key="12">
    <source>
        <dbReference type="SAM" id="Phobius"/>
    </source>
</evidence>
<feature type="transmembrane region" description="Helical" evidence="12">
    <location>
        <begin position="142"/>
        <end position="163"/>
    </location>
</feature>
<dbReference type="PANTHER" id="PTHR24248:SF199">
    <property type="entry name" value="IP13425P-RELATED"/>
    <property type="match status" value="1"/>
</dbReference>
<evidence type="ECO:0000256" key="2">
    <source>
        <dbReference type="ARBA" id="ARBA00022475"/>
    </source>
</evidence>
<comment type="subcellular location">
    <subcellularLocation>
        <location evidence="1">Cell membrane</location>
        <topology evidence="1">Multi-pass membrane protein</topology>
    </subcellularLocation>
</comment>
<dbReference type="KEGG" id="nve:5516871"/>
<dbReference type="GO" id="GO:0043410">
    <property type="term" value="P:positive regulation of MAPK cascade"/>
    <property type="evidence" value="ECO:0000318"/>
    <property type="project" value="GO_Central"/>
</dbReference>
<feature type="transmembrane region" description="Helical" evidence="12">
    <location>
        <begin position="183"/>
        <end position="205"/>
    </location>
</feature>
<evidence type="ECO:0000313" key="15">
    <source>
        <dbReference type="Proteomes" id="UP000001593"/>
    </source>
</evidence>
<dbReference type="SMART" id="SM01381">
    <property type="entry name" value="7TM_GPCR_Srsx"/>
    <property type="match status" value="1"/>
</dbReference>
<dbReference type="OMA" id="ISCEMNP"/>
<dbReference type="eggNOG" id="KOG3656">
    <property type="taxonomic scope" value="Eukaryota"/>
</dbReference>
<feature type="transmembrane region" description="Helical" evidence="12">
    <location>
        <begin position="28"/>
        <end position="53"/>
    </location>
</feature>
<feature type="transmembrane region" description="Helical" evidence="12">
    <location>
        <begin position="102"/>
        <end position="121"/>
    </location>
</feature>
<keyword evidence="3 10" id="KW-0812">Transmembrane</keyword>
<feature type="transmembrane region" description="Helical" evidence="12">
    <location>
        <begin position="341"/>
        <end position="361"/>
    </location>
</feature>
<dbReference type="GO" id="GO:0071880">
    <property type="term" value="P:adenylate cyclase-activating adrenergic receptor signaling pathway"/>
    <property type="evidence" value="ECO:0000318"/>
    <property type="project" value="GO_Central"/>
</dbReference>
<dbReference type="Pfam" id="PF00001">
    <property type="entry name" value="7tm_1"/>
    <property type="match status" value="1"/>
</dbReference>
<keyword evidence="2" id="KW-1003">Cell membrane</keyword>
<gene>
    <name evidence="14" type="ORF">NEMVEDRAFT_v1g202340</name>
</gene>
<dbReference type="InParanoid" id="A7RUG4"/>
<dbReference type="OrthoDB" id="6151005at2759"/>
<dbReference type="PROSITE" id="PS50262">
    <property type="entry name" value="G_PROTEIN_RECEP_F1_2"/>
    <property type="match status" value="1"/>
</dbReference>
<dbReference type="SUPFAM" id="SSF81321">
    <property type="entry name" value="Family A G protein-coupled receptor-like"/>
    <property type="match status" value="1"/>
</dbReference>
<keyword evidence="5 10" id="KW-0297">G-protein coupled receptor</keyword>
<evidence type="ECO:0000256" key="3">
    <source>
        <dbReference type="ARBA" id="ARBA00022692"/>
    </source>
</evidence>
<proteinExistence type="inferred from homology"/>
<evidence type="ECO:0000256" key="5">
    <source>
        <dbReference type="ARBA" id="ARBA00023040"/>
    </source>
</evidence>
<dbReference type="PhylomeDB" id="A7RUG4"/>
<dbReference type="Proteomes" id="UP000001593">
    <property type="component" value="Unassembled WGS sequence"/>
</dbReference>
<feature type="domain" description="G-protein coupled receptors family 1 profile" evidence="13">
    <location>
        <begin position="44"/>
        <end position="358"/>
    </location>
</feature>
<dbReference type="PROSITE" id="PS00237">
    <property type="entry name" value="G_PROTEIN_RECEP_F1_1"/>
    <property type="match status" value="1"/>
</dbReference>
<keyword evidence="7" id="KW-1015">Disulfide bond</keyword>
<accession>A7RUG4</accession>